<protein>
    <submittedName>
        <fullName evidence="1">Spore coat associated protein CotJA</fullName>
    </submittedName>
</protein>
<dbReference type="STRING" id="1776384.GCA_900086585_01947"/>
<sequence length="45" mass="5239">MALAMAYVPWQKWQQPYDFEKGLMVGTIFPDLDLPFLGYQGGMKR</sequence>
<gene>
    <name evidence="1" type="ORF">DW099_13985</name>
</gene>
<dbReference type="AlphaFoldDB" id="A0A415DZE7"/>
<dbReference type="OrthoDB" id="9800571at2"/>
<evidence type="ECO:0000313" key="1">
    <source>
        <dbReference type="EMBL" id="RHJ86200.1"/>
    </source>
</evidence>
<reference evidence="1 2" key="1">
    <citation type="submission" date="2018-08" db="EMBL/GenBank/DDBJ databases">
        <title>A genome reference for cultivated species of the human gut microbiota.</title>
        <authorList>
            <person name="Zou Y."/>
            <person name="Xue W."/>
            <person name="Luo G."/>
        </authorList>
    </citation>
    <scope>NUCLEOTIDE SEQUENCE [LARGE SCALE GENOMIC DNA]</scope>
    <source>
        <strain evidence="1 2">AM07-24</strain>
    </source>
</reference>
<dbReference type="Proteomes" id="UP000284841">
    <property type="component" value="Unassembled WGS sequence"/>
</dbReference>
<proteinExistence type="predicted"/>
<comment type="caution">
    <text evidence="1">The sequence shown here is derived from an EMBL/GenBank/DDBJ whole genome shotgun (WGS) entry which is preliminary data.</text>
</comment>
<dbReference type="Pfam" id="PF11007">
    <property type="entry name" value="CotJA"/>
    <property type="match status" value="1"/>
</dbReference>
<dbReference type="EMBL" id="QRMS01000004">
    <property type="protein sequence ID" value="RHJ86200.1"/>
    <property type="molecule type" value="Genomic_DNA"/>
</dbReference>
<dbReference type="InterPro" id="IPR020256">
    <property type="entry name" value="Spore_coat_CotJA"/>
</dbReference>
<evidence type="ECO:0000313" key="2">
    <source>
        <dbReference type="Proteomes" id="UP000284841"/>
    </source>
</evidence>
<name>A0A415DZE7_9FIRM</name>
<accession>A0A415DZE7</accession>
<organism evidence="1 2">
    <name type="scientific">Emergencia timonensis</name>
    <dbReference type="NCBI Taxonomy" id="1776384"/>
    <lineage>
        <taxon>Bacteria</taxon>
        <taxon>Bacillati</taxon>
        <taxon>Bacillota</taxon>
        <taxon>Clostridia</taxon>
        <taxon>Peptostreptococcales</taxon>
        <taxon>Anaerovoracaceae</taxon>
        <taxon>Emergencia</taxon>
    </lineage>
</organism>
<keyword evidence="2" id="KW-1185">Reference proteome</keyword>